<dbReference type="GO" id="GO:0008832">
    <property type="term" value="F:dGTPase activity"/>
    <property type="evidence" value="ECO:0007669"/>
    <property type="project" value="TreeGrafter"/>
</dbReference>
<dbReference type="Pfam" id="PF01966">
    <property type="entry name" value="HD"/>
    <property type="match status" value="1"/>
</dbReference>
<reference evidence="2 3" key="1">
    <citation type="submission" date="2018-06" db="EMBL/GenBank/DDBJ databases">
        <authorList>
            <consortium name="Pathogen Informatics"/>
            <person name="Doyle S."/>
        </authorList>
    </citation>
    <scope>NUCLEOTIDE SEQUENCE [LARGE SCALE GENOMIC DNA]</scope>
    <source>
        <strain evidence="2 3">NCTC10376</strain>
    </source>
</reference>
<dbReference type="AlphaFoldDB" id="A0A379F4H5"/>
<dbReference type="RefSeq" id="WP_115370339.1">
    <property type="nucleotide sequence ID" value="NZ_JBEETY010000011.1"/>
</dbReference>
<dbReference type="Gene3D" id="1.10.3210.10">
    <property type="entry name" value="Hypothetical protein af1432"/>
    <property type="match status" value="1"/>
</dbReference>
<dbReference type="PANTHER" id="PTHR11373">
    <property type="entry name" value="DEOXYNUCLEOSIDE TRIPHOSPHATE TRIPHOSPHOHYDROLASE"/>
    <property type="match status" value="1"/>
</dbReference>
<dbReference type="InterPro" id="IPR006674">
    <property type="entry name" value="HD_domain"/>
</dbReference>
<dbReference type="InterPro" id="IPR050135">
    <property type="entry name" value="dGTPase-like"/>
</dbReference>
<dbReference type="SMART" id="SM00471">
    <property type="entry name" value="HDc"/>
    <property type="match status" value="1"/>
</dbReference>
<evidence type="ECO:0000313" key="2">
    <source>
        <dbReference type="EMBL" id="SUC14538.1"/>
    </source>
</evidence>
<evidence type="ECO:0000259" key="1">
    <source>
        <dbReference type="SMART" id="SM00471"/>
    </source>
</evidence>
<dbReference type="EMBL" id="UGTW01000001">
    <property type="protein sequence ID" value="SUC14538.1"/>
    <property type="molecule type" value="Genomic_DNA"/>
</dbReference>
<proteinExistence type="predicted"/>
<organism evidence="2 3">
    <name type="scientific">Proteus vulgaris</name>
    <dbReference type="NCBI Taxonomy" id="585"/>
    <lineage>
        <taxon>Bacteria</taxon>
        <taxon>Pseudomonadati</taxon>
        <taxon>Pseudomonadota</taxon>
        <taxon>Gammaproteobacteria</taxon>
        <taxon>Enterobacterales</taxon>
        <taxon>Morganellaceae</taxon>
        <taxon>Proteus</taxon>
    </lineage>
</organism>
<dbReference type="InterPro" id="IPR003607">
    <property type="entry name" value="HD/PDEase_dom"/>
</dbReference>
<dbReference type="GO" id="GO:0006203">
    <property type="term" value="P:dGTP catabolic process"/>
    <property type="evidence" value="ECO:0007669"/>
    <property type="project" value="TreeGrafter"/>
</dbReference>
<sequence>MNIEDELTRKILDPIHGIIRLTALEIEFINHPLYQRLRNIKQNSFLYKVFPSAVHSRFEHSLGVLHLSNEILKNLHLNAIRYGKKYHDGSVFNEINLIPKQNVQELRLAALMHDIGHGPMSHQFDSFMPSKAQLIECLDSKYHKILNVLNNPTESVEHEQLSLIFCLVIYNDLKTQESKDQINIDNVLKIIDKRYDNGIIISKVNDEEIDILPLMTSIISSCPIDADRMDYLLRDSYFSGVKCGLYDYNRLFMSIVPVEENGKVYLAYKESGIDSIAEFIGARSSLFSQVYFHKTNRAFSSMLNKVCENMKGKNDENFIIYECCDSANLKDDCIADLVKFYTDCSDDYFLNEKVAEWIEITDTESINKKILDDIINRKPWSKIYEAKHSIVNVEITKRDDGTLKKELQSKLLPILRDVLEQHQWYIDVVSDTAFKDIDKTEVKLLVKEMDNTYKIKKLTECSDKLKQYQSIKYFIRVFVDQSIEKAKYNDLIHKIHDVVNHEIDKFQSVFLNKKID</sequence>
<accession>A0A379F4H5</accession>
<dbReference type="SUPFAM" id="SSF109604">
    <property type="entry name" value="HD-domain/PDEase-like"/>
    <property type="match status" value="1"/>
</dbReference>
<protein>
    <submittedName>
        <fullName evidence="2">HD domain</fullName>
    </submittedName>
</protein>
<evidence type="ECO:0000313" key="3">
    <source>
        <dbReference type="Proteomes" id="UP000254331"/>
    </source>
</evidence>
<dbReference type="CDD" id="cd00077">
    <property type="entry name" value="HDc"/>
    <property type="match status" value="1"/>
</dbReference>
<gene>
    <name evidence="2" type="ORF">NCTC10376_00344</name>
</gene>
<dbReference type="Proteomes" id="UP000254331">
    <property type="component" value="Unassembled WGS sequence"/>
</dbReference>
<feature type="domain" description="HD/PDEase" evidence="1">
    <location>
        <begin position="53"/>
        <end position="241"/>
    </location>
</feature>
<name>A0A379F4H5_PROVU</name>
<dbReference type="PANTHER" id="PTHR11373:SF4">
    <property type="entry name" value="DEOXYNUCLEOSIDE TRIPHOSPHATE TRIPHOSPHOHYDROLASE SAMHD1"/>
    <property type="match status" value="1"/>
</dbReference>